<feature type="region of interest" description="Disordered" evidence="5">
    <location>
        <begin position="348"/>
        <end position="372"/>
    </location>
</feature>
<evidence type="ECO:0000256" key="3">
    <source>
        <dbReference type="ARBA" id="ARBA00022833"/>
    </source>
</evidence>
<feature type="region of interest" description="Disordered" evidence="5">
    <location>
        <begin position="385"/>
        <end position="534"/>
    </location>
</feature>
<reference evidence="9" key="1">
    <citation type="submission" date="2025-08" db="UniProtKB">
        <authorList>
            <consortium name="RefSeq"/>
        </authorList>
    </citation>
    <scope>IDENTIFICATION</scope>
</reference>
<keyword evidence="6" id="KW-1133">Transmembrane helix</keyword>
<gene>
    <name evidence="9" type="primary">LOC107112488</name>
</gene>
<sequence>PDYDVWILFTVIGTVVAIALIFIMRSRCQPSRVQPKVLQEETLRAINQLATRRYQARCRQAPTGDSASTCSSAPVCAICLEEFSEGQELRIITCFHEFHRWCVDPWLQQHQTCPLCMFNIIDQDPSALPLRSREDVHQPGPGRRPHFFPQHPGHALYHFPQALPPIPPRNCHGHPFFHSPQLSQPGFGTMHYLRYGPAGSEPWCAHQPPLARGLLASQPQESLPCEQVPPPHRPCLLQRQPPCRGGLRVPLSDRLNRAAPPQRGIRHGRHHHSSGSGESYLTEPSGYLPDGPGSDTSSGPCHGSSSDSMLNCTDVSLQAIHGSCSTFHSSLSSDYDPFAFCCSENPAAENRQEPSSSGRDPRPRVQSMDTTGEGRAQLASNHIHYHHHHHRHHHYGRSPPDCPSGRPSQEPVQRKPRYPRAKVGLLSAQAHRRTERAHLPESASGSASPEATLLGQPSCLPQGHAPSLPDRLDFSTAAGGQAGATGPQTPQQPYLQLHPGRRKWKHPLISSQSPLPENSGAPPDSGSPTRYGHSSANCCPTEIQPLMPSGSSVHCISGCQQISKRLAPHSGIKPWEQGNRTREQDCDSTLPVEGSGVDTMGNNASFYLSCQIPQHHQGKPQPLGSIDNPL</sequence>
<evidence type="ECO:0000256" key="1">
    <source>
        <dbReference type="ARBA" id="ARBA00022723"/>
    </source>
</evidence>
<dbReference type="SUPFAM" id="SSF57850">
    <property type="entry name" value="RING/U-box"/>
    <property type="match status" value="1"/>
</dbReference>
<feature type="compositionally biased region" description="Basic residues" evidence="5">
    <location>
        <begin position="264"/>
        <end position="273"/>
    </location>
</feature>
<keyword evidence="6" id="KW-0812">Transmembrane</keyword>
<protein>
    <submittedName>
        <fullName evidence="9">E3 ubiquitin-protein ligase RNF43-like</fullName>
    </submittedName>
</protein>
<accession>A0ABM1K5Y1</accession>
<dbReference type="InterPro" id="IPR013083">
    <property type="entry name" value="Znf_RING/FYVE/PHD"/>
</dbReference>
<feature type="domain" description="RING-type" evidence="7">
    <location>
        <begin position="76"/>
        <end position="116"/>
    </location>
</feature>
<dbReference type="GeneID" id="107112488"/>
<dbReference type="Pfam" id="PF13639">
    <property type="entry name" value="zf-RING_2"/>
    <property type="match status" value="1"/>
</dbReference>
<feature type="compositionally biased region" description="Low complexity" evidence="5">
    <location>
        <begin position="476"/>
        <end position="493"/>
    </location>
</feature>
<feature type="compositionally biased region" description="Low complexity" evidence="5">
    <location>
        <begin position="440"/>
        <end position="451"/>
    </location>
</feature>
<dbReference type="Proteomes" id="UP000694871">
    <property type="component" value="Unplaced"/>
</dbReference>
<evidence type="ECO:0000256" key="5">
    <source>
        <dbReference type="SAM" id="MobiDB-lite"/>
    </source>
</evidence>
<feature type="compositionally biased region" description="Low complexity" evidence="5">
    <location>
        <begin position="294"/>
        <end position="306"/>
    </location>
</feature>
<name>A0ABM1K5Y1_GEKJA</name>
<evidence type="ECO:0000313" key="8">
    <source>
        <dbReference type="Proteomes" id="UP000694871"/>
    </source>
</evidence>
<feature type="region of interest" description="Disordered" evidence="5">
    <location>
        <begin position="247"/>
        <end position="306"/>
    </location>
</feature>
<keyword evidence="8" id="KW-1185">Reference proteome</keyword>
<dbReference type="Gene3D" id="3.30.40.10">
    <property type="entry name" value="Zinc/RING finger domain, C3HC4 (zinc finger)"/>
    <property type="match status" value="1"/>
</dbReference>
<dbReference type="PANTHER" id="PTHR16200">
    <property type="entry name" value="RING ZINC FINGER"/>
    <property type="match status" value="1"/>
</dbReference>
<dbReference type="PROSITE" id="PS50089">
    <property type="entry name" value="ZF_RING_2"/>
    <property type="match status" value="1"/>
</dbReference>
<dbReference type="InterPro" id="IPR001841">
    <property type="entry name" value="Znf_RING"/>
</dbReference>
<evidence type="ECO:0000256" key="4">
    <source>
        <dbReference type="PROSITE-ProRule" id="PRU00175"/>
    </source>
</evidence>
<dbReference type="SMART" id="SM00184">
    <property type="entry name" value="RING"/>
    <property type="match status" value="1"/>
</dbReference>
<feature type="non-terminal residue" evidence="9">
    <location>
        <position position="1"/>
    </location>
</feature>
<feature type="compositionally biased region" description="Basic residues" evidence="5">
    <location>
        <begin position="385"/>
        <end position="396"/>
    </location>
</feature>
<proteinExistence type="predicted"/>
<dbReference type="RefSeq" id="XP_015269118.1">
    <property type="nucleotide sequence ID" value="XM_015413632.1"/>
</dbReference>
<dbReference type="InterPro" id="IPR051073">
    <property type="entry name" value="ZNRF3_Arkadia_E3_ligases"/>
</dbReference>
<evidence type="ECO:0000256" key="2">
    <source>
        <dbReference type="ARBA" id="ARBA00022771"/>
    </source>
</evidence>
<keyword evidence="6" id="KW-0472">Membrane</keyword>
<evidence type="ECO:0000313" key="9">
    <source>
        <dbReference type="RefSeq" id="XP_015269118.1"/>
    </source>
</evidence>
<organism evidence="8 9">
    <name type="scientific">Gekko japonicus</name>
    <name type="common">Schlegel's Japanese gecko</name>
    <dbReference type="NCBI Taxonomy" id="146911"/>
    <lineage>
        <taxon>Eukaryota</taxon>
        <taxon>Metazoa</taxon>
        <taxon>Chordata</taxon>
        <taxon>Craniata</taxon>
        <taxon>Vertebrata</taxon>
        <taxon>Euteleostomi</taxon>
        <taxon>Lepidosauria</taxon>
        <taxon>Squamata</taxon>
        <taxon>Bifurcata</taxon>
        <taxon>Gekkota</taxon>
        <taxon>Gekkonidae</taxon>
        <taxon>Gekkoninae</taxon>
        <taxon>Gekko</taxon>
    </lineage>
</organism>
<feature type="transmembrane region" description="Helical" evidence="6">
    <location>
        <begin position="6"/>
        <end position="24"/>
    </location>
</feature>
<evidence type="ECO:0000256" key="6">
    <source>
        <dbReference type="SAM" id="Phobius"/>
    </source>
</evidence>
<keyword evidence="2 4" id="KW-0863">Zinc-finger</keyword>
<keyword evidence="1" id="KW-0479">Metal-binding</keyword>
<keyword evidence="3" id="KW-0862">Zinc</keyword>
<evidence type="ECO:0000259" key="7">
    <source>
        <dbReference type="PROSITE" id="PS50089"/>
    </source>
</evidence>